<sequence>MSLFAFAPSRGPRWQLALQAALGISVPIAVMTLVGQPALGYLAASGAFTILHYGALPVVERARVLPVVAATLIVSAALGALCSGTVWLASAGLVIVAIASAALAFGFRLGPPGPLFFVLTFGLAAHVIGSGAISGELYVAAFAAGCVFSYLLTLTPLVLPRVRRKTARPLLDLFPGPTLTADGRMLLLRVALVAVIGVLLGVVIDPTRTYWVVGSGIAVIGVAAARRAAFERGLHRMLGTVVGAGVYALLVLLHPAGLLLALLLGALQFTIEIIVVRHYALALVFITPMVLLLAGAATGTIGSLDIAFERVVDTLVGAALGAASGVLHPRALPIRTD</sequence>
<name>A0A0M2HL56_9MICO</name>
<evidence type="ECO:0000256" key="1">
    <source>
        <dbReference type="ARBA" id="ARBA00004141"/>
    </source>
</evidence>
<dbReference type="STRING" id="273678.RS84_02220"/>
<feature type="transmembrane region" description="Helical" evidence="5">
    <location>
        <begin position="210"/>
        <end position="229"/>
    </location>
</feature>
<keyword evidence="2 5" id="KW-0812">Transmembrane</keyword>
<feature type="transmembrane region" description="Helical" evidence="5">
    <location>
        <begin position="139"/>
        <end position="159"/>
    </location>
</feature>
<evidence type="ECO:0000256" key="2">
    <source>
        <dbReference type="ARBA" id="ARBA00022692"/>
    </source>
</evidence>
<evidence type="ECO:0000259" key="6">
    <source>
        <dbReference type="Pfam" id="PF13515"/>
    </source>
</evidence>
<reference evidence="7 8" key="1">
    <citation type="submission" date="2015-02" db="EMBL/GenBank/DDBJ databases">
        <title>Draft genome sequences of ten Microbacterium spp. with emphasis on heavy metal contaminated environments.</title>
        <authorList>
            <person name="Corretto E."/>
        </authorList>
    </citation>
    <scope>NUCLEOTIDE SEQUENCE [LARGE SCALE GENOMIC DNA]</scope>
    <source>
        <strain evidence="7 8">SA35</strain>
    </source>
</reference>
<organism evidence="7 8">
    <name type="scientific">Microbacterium hydrocarbonoxydans</name>
    <dbReference type="NCBI Taxonomy" id="273678"/>
    <lineage>
        <taxon>Bacteria</taxon>
        <taxon>Bacillati</taxon>
        <taxon>Actinomycetota</taxon>
        <taxon>Actinomycetes</taxon>
        <taxon>Micrococcales</taxon>
        <taxon>Microbacteriaceae</taxon>
        <taxon>Microbacterium</taxon>
    </lineage>
</organism>
<keyword evidence="3 5" id="KW-1133">Transmembrane helix</keyword>
<evidence type="ECO:0000256" key="4">
    <source>
        <dbReference type="ARBA" id="ARBA00023136"/>
    </source>
</evidence>
<gene>
    <name evidence="7" type="ORF">RS84_02220</name>
</gene>
<feature type="transmembrane region" description="Helical" evidence="5">
    <location>
        <begin position="114"/>
        <end position="133"/>
    </location>
</feature>
<protein>
    <recommendedName>
        <fullName evidence="6">Integral membrane bound transporter domain-containing protein</fullName>
    </recommendedName>
</protein>
<evidence type="ECO:0000313" key="7">
    <source>
        <dbReference type="EMBL" id="KJL47426.1"/>
    </source>
</evidence>
<dbReference type="RefSeq" id="WP_052676332.1">
    <property type="nucleotide sequence ID" value="NZ_JYJB01000009.1"/>
</dbReference>
<dbReference type="GO" id="GO:0016020">
    <property type="term" value="C:membrane"/>
    <property type="evidence" value="ECO:0007669"/>
    <property type="project" value="UniProtKB-SubCell"/>
</dbReference>
<comment type="caution">
    <text evidence="7">The sequence shown here is derived from an EMBL/GenBank/DDBJ whole genome shotgun (WGS) entry which is preliminary data.</text>
</comment>
<dbReference type="PATRIC" id="fig|273678.4.peg.2223"/>
<feature type="domain" description="Integral membrane bound transporter" evidence="6">
    <location>
        <begin position="198"/>
        <end position="322"/>
    </location>
</feature>
<feature type="transmembrane region" description="Helical" evidence="5">
    <location>
        <begin position="64"/>
        <end position="81"/>
    </location>
</feature>
<comment type="subcellular location">
    <subcellularLocation>
        <location evidence="1">Membrane</location>
        <topology evidence="1">Multi-pass membrane protein</topology>
    </subcellularLocation>
</comment>
<keyword evidence="4 5" id="KW-0472">Membrane</keyword>
<feature type="transmembrane region" description="Helical" evidence="5">
    <location>
        <begin position="87"/>
        <end position="107"/>
    </location>
</feature>
<feature type="transmembrane region" description="Helical" evidence="5">
    <location>
        <begin position="279"/>
        <end position="301"/>
    </location>
</feature>
<dbReference type="AlphaFoldDB" id="A0A0M2HL56"/>
<dbReference type="Pfam" id="PF13515">
    <property type="entry name" value="FUSC_2"/>
    <property type="match status" value="1"/>
</dbReference>
<dbReference type="EMBL" id="JYJB01000009">
    <property type="protein sequence ID" value="KJL47426.1"/>
    <property type="molecule type" value="Genomic_DNA"/>
</dbReference>
<dbReference type="InterPro" id="IPR049453">
    <property type="entry name" value="Memb_transporter_dom"/>
</dbReference>
<feature type="transmembrane region" description="Helical" evidence="5">
    <location>
        <begin position="186"/>
        <end position="204"/>
    </location>
</feature>
<dbReference type="Proteomes" id="UP000033900">
    <property type="component" value="Unassembled WGS sequence"/>
</dbReference>
<accession>A0A0M2HL56</accession>
<evidence type="ECO:0000256" key="3">
    <source>
        <dbReference type="ARBA" id="ARBA00022989"/>
    </source>
</evidence>
<feature type="transmembrane region" description="Helical" evidence="5">
    <location>
        <begin position="241"/>
        <end position="267"/>
    </location>
</feature>
<feature type="transmembrane region" description="Helical" evidence="5">
    <location>
        <begin position="16"/>
        <end position="34"/>
    </location>
</feature>
<evidence type="ECO:0000256" key="5">
    <source>
        <dbReference type="SAM" id="Phobius"/>
    </source>
</evidence>
<evidence type="ECO:0000313" key="8">
    <source>
        <dbReference type="Proteomes" id="UP000033900"/>
    </source>
</evidence>
<proteinExistence type="predicted"/>
<keyword evidence="8" id="KW-1185">Reference proteome</keyword>
<dbReference type="OrthoDB" id="4989419at2"/>